<name>A0ABQ9GM59_9NEOP</name>
<evidence type="ECO:0000313" key="3">
    <source>
        <dbReference type="Proteomes" id="UP001159363"/>
    </source>
</evidence>
<comment type="caution">
    <text evidence="2">The sequence shown here is derived from an EMBL/GenBank/DDBJ whole genome shotgun (WGS) entry which is preliminary data.</text>
</comment>
<protein>
    <submittedName>
        <fullName evidence="2">Uncharacterized protein</fullName>
    </submittedName>
</protein>
<feature type="region of interest" description="Disordered" evidence="1">
    <location>
        <begin position="1"/>
        <end position="44"/>
    </location>
</feature>
<proteinExistence type="predicted"/>
<organism evidence="2 3">
    <name type="scientific">Dryococelus australis</name>
    <dbReference type="NCBI Taxonomy" id="614101"/>
    <lineage>
        <taxon>Eukaryota</taxon>
        <taxon>Metazoa</taxon>
        <taxon>Ecdysozoa</taxon>
        <taxon>Arthropoda</taxon>
        <taxon>Hexapoda</taxon>
        <taxon>Insecta</taxon>
        <taxon>Pterygota</taxon>
        <taxon>Neoptera</taxon>
        <taxon>Polyneoptera</taxon>
        <taxon>Phasmatodea</taxon>
        <taxon>Verophasmatodea</taxon>
        <taxon>Anareolatae</taxon>
        <taxon>Phasmatidae</taxon>
        <taxon>Eurycanthinae</taxon>
        <taxon>Dryococelus</taxon>
    </lineage>
</organism>
<evidence type="ECO:0000313" key="2">
    <source>
        <dbReference type="EMBL" id="KAJ8873111.1"/>
    </source>
</evidence>
<sequence>MLWITDLVPQHNSSDEENSDVDPDEGPEEESTDSQAVDSQHQVGDPVLICSSTTLVSSDEDEYENEGEVGRVDEWSQDTSHLGLEDITTDGEAEKAIWPNVSTRDKKLGRHVCRGSTCMDWHSDFYGHCSFTTSITLLEF</sequence>
<dbReference type="EMBL" id="JARBHB010000011">
    <property type="protein sequence ID" value="KAJ8873111.1"/>
    <property type="molecule type" value="Genomic_DNA"/>
</dbReference>
<reference evidence="2 3" key="1">
    <citation type="submission" date="2023-02" db="EMBL/GenBank/DDBJ databases">
        <title>LHISI_Scaffold_Assembly.</title>
        <authorList>
            <person name="Stuart O.P."/>
            <person name="Cleave R."/>
            <person name="Magrath M.J.L."/>
            <person name="Mikheyev A.S."/>
        </authorList>
    </citation>
    <scope>NUCLEOTIDE SEQUENCE [LARGE SCALE GENOMIC DNA]</scope>
    <source>
        <strain evidence="2">Daus_M_001</strain>
        <tissue evidence="2">Leg muscle</tissue>
    </source>
</reference>
<evidence type="ECO:0000256" key="1">
    <source>
        <dbReference type="SAM" id="MobiDB-lite"/>
    </source>
</evidence>
<feature type="compositionally biased region" description="Acidic residues" evidence="1">
    <location>
        <begin position="15"/>
        <end position="32"/>
    </location>
</feature>
<accession>A0ABQ9GM59</accession>
<feature type="compositionally biased region" description="Polar residues" evidence="1">
    <location>
        <begin position="33"/>
        <end position="42"/>
    </location>
</feature>
<gene>
    <name evidence="2" type="ORF">PR048_026728</name>
</gene>
<dbReference type="Proteomes" id="UP001159363">
    <property type="component" value="Chromosome 10"/>
</dbReference>
<keyword evidence="3" id="KW-1185">Reference proteome</keyword>